<feature type="chain" id="PRO_5031281197" evidence="1">
    <location>
        <begin position="22"/>
        <end position="462"/>
    </location>
</feature>
<gene>
    <name evidence="2" type="ORF">HNQ64_000067</name>
</gene>
<evidence type="ECO:0000313" key="3">
    <source>
        <dbReference type="Proteomes" id="UP000534294"/>
    </source>
</evidence>
<name>A0A7W7YGQ3_9BACT</name>
<keyword evidence="1" id="KW-0732">Signal</keyword>
<sequence>MKTLKSLAFSALVLAALPADAQTVIRITASNGDRTATQNAIFNLLKPDSSRTYRGNGVNGFGTQSQAAASNFGVWRGYFPANAESIPANEVIIKVSFSGALAGIAAVAGNIDQRYVASNGLATDAPEGGSLPNPLTSQNPAEYEIAKADFGFSTNFQSTSPFNGSFQNVTYSPVIEEIVGISPLGFYASPGFPGTPANPRPGYVPNITSALARQLYETGSVRLAQFTGDWINDRNKIVYAIGRNTDAGQRFGAYLEIGFSTSSQVNVWFPTFSTPQTTASGISYGGIVGSHELWPVNTQPGTFAVPVGSGGYNSGANLAAVLTTTLGANAYKGRYFNTDSQQFEELYPEATEGYYIGYVTPGDANNRVLGASGVVPLANRGVSLNYNGVPLTTDNVKTGTYTAWLYNRILKPQVGLEGTKLTFADALRDQVATVDAPSGGGLFNDSTVQVERFTDGGLVVPK</sequence>
<dbReference type="RefSeq" id="WP_184204296.1">
    <property type="nucleotide sequence ID" value="NZ_JACHIF010000001.1"/>
</dbReference>
<keyword evidence="3" id="KW-1185">Reference proteome</keyword>
<organism evidence="2 3">
    <name type="scientific">Prosthecobacter dejongeii</name>
    <dbReference type="NCBI Taxonomy" id="48465"/>
    <lineage>
        <taxon>Bacteria</taxon>
        <taxon>Pseudomonadati</taxon>
        <taxon>Verrucomicrobiota</taxon>
        <taxon>Verrucomicrobiia</taxon>
        <taxon>Verrucomicrobiales</taxon>
        <taxon>Verrucomicrobiaceae</taxon>
        <taxon>Prosthecobacter</taxon>
    </lineage>
</organism>
<evidence type="ECO:0000313" key="2">
    <source>
        <dbReference type="EMBL" id="MBB5035833.1"/>
    </source>
</evidence>
<dbReference type="AlphaFoldDB" id="A0A7W7YGQ3"/>
<evidence type="ECO:0000256" key="1">
    <source>
        <dbReference type="SAM" id="SignalP"/>
    </source>
</evidence>
<protein>
    <submittedName>
        <fullName evidence="2">Uncharacterized protein</fullName>
    </submittedName>
</protein>
<dbReference type="EMBL" id="JACHIF010000001">
    <property type="protein sequence ID" value="MBB5035833.1"/>
    <property type="molecule type" value="Genomic_DNA"/>
</dbReference>
<accession>A0A7W7YGQ3</accession>
<comment type="caution">
    <text evidence="2">The sequence shown here is derived from an EMBL/GenBank/DDBJ whole genome shotgun (WGS) entry which is preliminary data.</text>
</comment>
<reference evidence="2 3" key="1">
    <citation type="submission" date="2020-08" db="EMBL/GenBank/DDBJ databases">
        <title>Genomic Encyclopedia of Type Strains, Phase IV (KMG-IV): sequencing the most valuable type-strain genomes for metagenomic binning, comparative biology and taxonomic classification.</title>
        <authorList>
            <person name="Goeker M."/>
        </authorList>
    </citation>
    <scope>NUCLEOTIDE SEQUENCE [LARGE SCALE GENOMIC DNA]</scope>
    <source>
        <strain evidence="2 3">DSM 12251</strain>
    </source>
</reference>
<dbReference type="Proteomes" id="UP000534294">
    <property type="component" value="Unassembled WGS sequence"/>
</dbReference>
<feature type="signal peptide" evidence="1">
    <location>
        <begin position="1"/>
        <end position="21"/>
    </location>
</feature>
<proteinExistence type="predicted"/>